<dbReference type="PANTHER" id="PTHR43265:SF1">
    <property type="entry name" value="ESTERASE ESTD"/>
    <property type="match status" value="1"/>
</dbReference>
<dbReference type="Proteomes" id="UP000504882">
    <property type="component" value="Unassembled WGS sequence"/>
</dbReference>
<name>A0ABY2DZ47_9MICO</name>
<dbReference type="InterPro" id="IPR014940">
    <property type="entry name" value="BAAT_C"/>
</dbReference>
<keyword evidence="1" id="KW-0812">Transmembrane</keyword>
<feature type="transmembrane region" description="Helical" evidence="1">
    <location>
        <begin position="455"/>
        <end position="474"/>
    </location>
</feature>
<keyword evidence="1" id="KW-1133">Transmembrane helix</keyword>
<organism evidence="3 4">
    <name type="scientific">Occultella glacieicola</name>
    <dbReference type="NCBI Taxonomy" id="2518684"/>
    <lineage>
        <taxon>Bacteria</taxon>
        <taxon>Bacillati</taxon>
        <taxon>Actinomycetota</taxon>
        <taxon>Actinomycetes</taxon>
        <taxon>Micrococcales</taxon>
        <taxon>Ruaniaceae</taxon>
        <taxon>Occultella</taxon>
    </lineage>
</organism>
<accession>A0ABY2DZ47</accession>
<comment type="caution">
    <text evidence="3">The sequence shown here is derived from an EMBL/GenBank/DDBJ whole genome shotgun (WGS) entry which is preliminary data.</text>
</comment>
<keyword evidence="4" id="KW-1185">Reference proteome</keyword>
<feature type="transmembrane region" description="Helical" evidence="1">
    <location>
        <begin position="417"/>
        <end position="435"/>
    </location>
</feature>
<evidence type="ECO:0000313" key="4">
    <source>
        <dbReference type="Proteomes" id="UP000504882"/>
    </source>
</evidence>
<dbReference type="EMBL" id="SMNA01000010">
    <property type="protein sequence ID" value="TDE89961.1"/>
    <property type="molecule type" value="Genomic_DNA"/>
</dbReference>
<dbReference type="GO" id="GO:0016787">
    <property type="term" value="F:hydrolase activity"/>
    <property type="evidence" value="ECO:0007669"/>
    <property type="project" value="UniProtKB-KW"/>
</dbReference>
<reference evidence="3 4" key="1">
    <citation type="submission" date="2019-03" db="EMBL/GenBank/DDBJ databases">
        <title>Genomic features of bacteria from cold environments.</title>
        <authorList>
            <person name="Shen L."/>
        </authorList>
    </citation>
    <scope>NUCLEOTIDE SEQUENCE [LARGE SCALE GENOMIC DNA]</scope>
    <source>
        <strain evidence="4">T3246-1</strain>
    </source>
</reference>
<proteinExistence type="predicted"/>
<gene>
    <name evidence="3" type="ORF">EXU48_18705</name>
</gene>
<evidence type="ECO:0000313" key="3">
    <source>
        <dbReference type="EMBL" id="TDE89961.1"/>
    </source>
</evidence>
<feature type="transmembrane region" description="Helical" evidence="1">
    <location>
        <begin position="376"/>
        <end position="396"/>
    </location>
</feature>
<dbReference type="Pfam" id="PF08840">
    <property type="entry name" value="BAAT_C"/>
    <property type="match status" value="1"/>
</dbReference>
<dbReference type="InterPro" id="IPR053145">
    <property type="entry name" value="AB_hydrolase_Est10"/>
</dbReference>
<keyword evidence="3" id="KW-0378">Hydrolase</keyword>
<protein>
    <submittedName>
        <fullName evidence="3">Alpha/beta hydrolase</fullName>
    </submittedName>
</protein>
<sequence length="520" mass="55002">MTAADVPAAGRRRDGGAGRTNYAGPVIYRKLAAVLGLVLTFGVIGSLSGPGWNPEPLTEAVVPETADVAIGSDAVTDPVGTYETAQETIEVELDGARVLATVTYPVDAPDGRPGMLFMHGAGTATNLNFTDQAQALASAGVYAMVPEKRMDTYTTTERDYVQMARDYLVSWRILTEWPGVDPDMVGIYGESEGAWIAPVAAAEEPDVAFVVYVSAPVVPPREQFAFAADSYLRSVGVPAALLRAIPRGLGANMPGGGFEYADFDASPYQQRMQQPVLLIYGTGDSAMPTVQGPLQLIDDIAEAGNTQYTLRYFEGANHGIRIDGELAPGFNDALTRWVLGLPETATAEPRIAGDQPVQRFRAAPVSHPRWYADGDMLVASILGAFALLVIGPLAWVGSRLVRRPSKPLPPPLARYTAATALATVAVLVVFAAYIVQVANLALNYRTDDLAVHGGWVLLQAVGIFAVAVGVRSVAAGINARRTLGAAATGAVGRITWWGVHVGATVLLLIAAYWGVFPSVL</sequence>
<evidence type="ECO:0000256" key="1">
    <source>
        <dbReference type="SAM" id="Phobius"/>
    </source>
</evidence>
<dbReference type="Gene3D" id="3.40.50.1820">
    <property type="entry name" value="alpha/beta hydrolase"/>
    <property type="match status" value="1"/>
</dbReference>
<feature type="domain" description="BAAT/Acyl-CoA thioester hydrolase C-terminal" evidence="2">
    <location>
        <begin position="172"/>
        <end position="321"/>
    </location>
</feature>
<dbReference type="InterPro" id="IPR029058">
    <property type="entry name" value="AB_hydrolase_fold"/>
</dbReference>
<evidence type="ECO:0000259" key="2">
    <source>
        <dbReference type="Pfam" id="PF08840"/>
    </source>
</evidence>
<dbReference type="SUPFAM" id="SSF53474">
    <property type="entry name" value="alpha/beta-Hydrolases"/>
    <property type="match status" value="1"/>
</dbReference>
<keyword evidence="1" id="KW-0472">Membrane</keyword>
<feature type="transmembrane region" description="Helical" evidence="1">
    <location>
        <begin position="494"/>
        <end position="515"/>
    </location>
</feature>
<dbReference type="PANTHER" id="PTHR43265">
    <property type="entry name" value="ESTERASE ESTD"/>
    <property type="match status" value="1"/>
</dbReference>